<accession>A0AAD1Z713</accession>
<dbReference type="PANTHER" id="PTHR42721:SF19">
    <property type="entry name" value="FIBRONECTIN TYPE III-LIKE DOMAIN-CONTAINING PROTEIN"/>
    <property type="match status" value="1"/>
</dbReference>
<dbReference type="Proteomes" id="UP000834106">
    <property type="component" value="Chromosome 6"/>
</dbReference>
<keyword evidence="3 7" id="KW-0732">Signal</keyword>
<dbReference type="Gene3D" id="2.60.40.10">
    <property type="entry name" value="Immunoglobulins"/>
    <property type="match status" value="1"/>
</dbReference>
<keyword evidence="2" id="KW-0964">Secreted</keyword>
<evidence type="ECO:0000256" key="6">
    <source>
        <dbReference type="ARBA" id="ARBA00023295"/>
    </source>
</evidence>
<dbReference type="FunFam" id="3.20.20.300:FF:000004">
    <property type="entry name" value="probable beta-D-xylosidase 7"/>
    <property type="match status" value="1"/>
</dbReference>
<dbReference type="GO" id="GO:0046556">
    <property type="term" value="F:alpha-L-arabinofuranosidase activity"/>
    <property type="evidence" value="ECO:0007669"/>
    <property type="project" value="TreeGrafter"/>
</dbReference>
<evidence type="ECO:0000256" key="3">
    <source>
        <dbReference type="ARBA" id="ARBA00022729"/>
    </source>
</evidence>
<dbReference type="FunFam" id="3.40.50.1700:FF:000001">
    <property type="entry name" value="probable beta-D-xylosidase 2"/>
    <property type="match status" value="1"/>
</dbReference>
<dbReference type="Pfam" id="PF00933">
    <property type="entry name" value="Glyco_hydro_3"/>
    <property type="match status" value="1"/>
</dbReference>
<organism evidence="9 10">
    <name type="scientific">Fraxinus pennsylvanica</name>
    <dbReference type="NCBI Taxonomy" id="56036"/>
    <lineage>
        <taxon>Eukaryota</taxon>
        <taxon>Viridiplantae</taxon>
        <taxon>Streptophyta</taxon>
        <taxon>Embryophyta</taxon>
        <taxon>Tracheophyta</taxon>
        <taxon>Spermatophyta</taxon>
        <taxon>Magnoliopsida</taxon>
        <taxon>eudicotyledons</taxon>
        <taxon>Gunneridae</taxon>
        <taxon>Pentapetalae</taxon>
        <taxon>asterids</taxon>
        <taxon>lamiids</taxon>
        <taxon>Lamiales</taxon>
        <taxon>Oleaceae</taxon>
        <taxon>Oleeae</taxon>
        <taxon>Fraxinus</taxon>
    </lineage>
</organism>
<dbReference type="Gene3D" id="3.20.20.300">
    <property type="entry name" value="Glycoside hydrolase, family 3, N-terminal domain"/>
    <property type="match status" value="1"/>
</dbReference>
<feature type="chain" id="PRO_5042116950" description="Fibronectin type III-like domain-containing protein" evidence="7">
    <location>
        <begin position="22"/>
        <end position="774"/>
    </location>
</feature>
<dbReference type="GO" id="GO:0031222">
    <property type="term" value="P:arabinan catabolic process"/>
    <property type="evidence" value="ECO:0007669"/>
    <property type="project" value="TreeGrafter"/>
</dbReference>
<dbReference type="InterPro" id="IPR017853">
    <property type="entry name" value="GH"/>
</dbReference>
<dbReference type="InterPro" id="IPR044993">
    <property type="entry name" value="BXL"/>
</dbReference>
<dbReference type="InterPro" id="IPR002772">
    <property type="entry name" value="Glyco_hydro_3_C"/>
</dbReference>
<dbReference type="Pfam" id="PF14310">
    <property type="entry name" value="Fn3-like"/>
    <property type="match status" value="1"/>
</dbReference>
<evidence type="ECO:0000256" key="1">
    <source>
        <dbReference type="ARBA" id="ARBA00004613"/>
    </source>
</evidence>
<dbReference type="SUPFAM" id="SSF52279">
    <property type="entry name" value="Beta-D-glucan exohydrolase, C-terminal domain"/>
    <property type="match status" value="1"/>
</dbReference>
<dbReference type="InterPro" id="IPR026891">
    <property type="entry name" value="Fn3-like"/>
</dbReference>
<name>A0AAD1Z713_9LAMI</name>
<dbReference type="PANTHER" id="PTHR42721">
    <property type="entry name" value="SUGAR HYDROLASE-RELATED"/>
    <property type="match status" value="1"/>
</dbReference>
<dbReference type="Gene3D" id="3.40.50.1700">
    <property type="entry name" value="Glycoside hydrolase family 3 C-terminal domain"/>
    <property type="match status" value="1"/>
</dbReference>
<keyword evidence="4" id="KW-0378">Hydrolase</keyword>
<dbReference type="SMART" id="SM01217">
    <property type="entry name" value="Fn3_like"/>
    <property type="match status" value="1"/>
</dbReference>
<gene>
    <name evidence="9" type="ORF">FPE_LOCUS11324</name>
</gene>
<evidence type="ECO:0000313" key="9">
    <source>
        <dbReference type="EMBL" id="CAI9763894.1"/>
    </source>
</evidence>
<dbReference type="GO" id="GO:0009044">
    <property type="term" value="F:xylan 1,4-beta-xylosidase activity"/>
    <property type="evidence" value="ECO:0007669"/>
    <property type="project" value="InterPro"/>
</dbReference>
<dbReference type="GO" id="GO:0045493">
    <property type="term" value="P:xylan catabolic process"/>
    <property type="evidence" value="ECO:0007669"/>
    <property type="project" value="InterPro"/>
</dbReference>
<dbReference type="InterPro" id="IPR036881">
    <property type="entry name" value="Glyco_hydro_3_C_sf"/>
</dbReference>
<evidence type="ECO:0000259" key="8">
    <source>
        <dbReference type="SMART" id="SM01217"/>
    </source>
</evidence>
<reference evidence="9" key="1">
    <citation type="submission" date="2023-05" db="EMBL/GenBank/DDBJ databases">
        <authorList>
            <person name="Huff M."/>
        </authorList>
    </citation>
    <scope>NUCLEOTIDE SEQUENCE</scope>
</reference>
<evidence type="ECO:0000256" key="2">
    <source>
        <dbReference type="ARBA" id="ARBA00022525"/>
    </source>
</evidence>
<dbReference type="EMBL" id="OU503041">
    <property type="protein sequence ID" value="CAI9763894.1"/>
    <property type="molecule type" value="Genomic_DNA"/>
</dbReference>
<keyword evidence="10" id="KW-1185">Reference proteome</keyword>
<dbReference type="AlphaFoldDB" id="A0AAD1Z713"/>
<protein>
    <recommendedName>
        <fullName evidence="8">Fibronectin type III-like domain-containing protein</fullName>
    </recommendedName>
</protein>
<evidence type="ECO:0000256" key="7">
    <source>
        <dbReference type="SAM" id="SignalP"/>
    </source>
</evidence>
<evidence type="ECO:0000313" key="10">
    <source>
        <dbReference type="Proteomes" id="UP000834106"/>
    </source>
</evidence>
<proteinExistence type="predicted"/>
<feature type="domain" description="Fibronectin type III-like" evidence="8">
    <location>
        <begin position="697"/>
        <end position="767"/>
    </location>
</feature>
<dbReference type="InterPro" id="IPR013783">
    <property type="entry name" value="Ig-like_fold"/>
</dbReference>
<dbReference type="GO" id="GO:0005576">
    <property type="term" value="C:extracellular region"/>
    <property type="evidence" value="ECO:0007669"/>
    <property type="project" value="UniProtKB-SubCell"/>
</dbReference>
<dbReference type="Pfam" id="PF01915">
    <property type="entry name" value="Glyco_hydro_3_C"/>
    <property type="match status" value="1"/>
</dbReference>
<dbReference type="InterPro" id="IPR001764">
    <property type="entry name" value="Glyco_hydro_3_N"/>
</dbReference>
<feature type="signal peptide" evidence="7">
    <location>
        <begin position="1"/>
        <end position="21"/>
    </location>
</feature>
<keyword evidence="5" id="KW-0325">Glycoprotein</keyword>
<sequence>MDLKNLVTIWFSILLIKIVTTHPLPPFSCDTTNPSTNSFTFCNTSLPISKRVDDLVSSLTLDEKISQLANKAYAIPRLGIPYYQWWSEALHGVAAAYRVQNGVMFNGTIRAATSFPQVILTAATFDDKLWYHIGEAISTEARAIYNEGEAIGMTFWAPNINIFRDPRWGRGQETPGEDPLVNGIYATSFVRGLQGDSLEGGDLPYEKLKVSALCKHLAAYDLEKWNGTIRYTFDAHVTKQDMADTYQPPFRSCVKDGRASGIMCAYNHINGVPNCADYDLLTKTARGEWGFKGYITSDYEVTRYMYETQTFLKLPEDVVADVLKAGLDLDCGTFFLKNNTKSAIEMGKVSESDVDRAIHNLFAVRMRLGLFNGDPSKQNFGDIGRDQICTKEHRDLALKAARDGIVLLKNEAKFLPFSKAKTKSLALVGPNANNSKTLIGNYAGPPCKTITPLEGLASFVNNIKFHEGCKTTNCTSISTNEVVTIAKSVDNVVLIMGLNQDQEKETVDRDELVLPGKQMSLITSVAKAAKKPVVLVLLCGGPVDISFAKNNPKIGSILWAGYPGEAGGQAIAEIIFGHHNPGGRLPMTWYPKDFVKVPMTDMRLRPDPASGYPGRTYRFYNGEKVYEFGYGLSYTRYSYEFVSVGQNKLDFKNVSTTDKAKNSGYIPVSDIGTESCAKAVFNVVVRVKNHGKMYGNHPVLLFLRRKKANNGSPLKQLLGFNTVQLDPKEHVDVEYPLNPCEGFSRADENGEMVIDGGTQYLAVGDVEFPIIIDL</sequence>
<dbReference type="InterPro" id="IPR036962">
    <property type="entry name" value="Glyco_hydro_3_N_sf"/>
</dbReference>
<comment type="subcellular location">
    <subcellularLocation>
        <location evidence="1">Secreted</location>
    </subcellularLocation>
</comment>
<evidence type="ECO:0000256" key="4">
    <source>
        <dbReference type="ARBA" id="ARBA00022801"/>
    </source>
</evidence>
<evidence type="ECO:0000256" key="5">
    <source>
        <dbReference type="ARBA" id="ARBA00023180"/>
    </source>
</evidence>
<dbReference type="PRINTS" id="PR00133">
    <property type="entry name" value="GLHYDRLASE3"/>
</dbReference>
<dbReference type="GO" id="GO:0009505">
    <property type="term" value="C:plant-type cell wall"/>
    <property type="evidence" value="ECO:0007669"/>
    <property type="project" value="TreeGrafter"/>
</dbReference>
<keyword evidence="6" id="KW-0326">Glycosidase</keyword>
<dbReference type="SUPFAM" id="SSF51445">
    <property type="entry name" value="(Trans)glycosidases"/>
    <property type="match status" value="1"/>
</dbReference>